<evidence type="ECO:0000256" key="1">
    <source>
        <dbReference type="ARBA" id="ARBA00022723"/>
    </source>
</evidence>
<reference evidence="6 7" key="1">
    <citation type="submission" date="2017-07" db="EMBL/GenBank/DDBJ databases">
        <title>Isolation and whole genome analysis of endospore-forming bacteria from heroin.</title>
        <authorList>
            <person name="Kalinowski J."/>
            <person name="Ahrens B."/>
            <person name="Al-Dilaimi A."/>
            <person name="Winkler A."/>
            <person name="Wibberg D."/>
            <person name="Schleenbecker U."/>
            <person name="Ruckert C."/>
            <person name="Wolfel R."/>
            <person name="Grass G."/>
        </authorList>
    </citation>
    <scope>NUCLEOTIDE SEQUENCE [LARGE SCALE GENOMIC DNA]</scope>
    <source>
        <strain evidence="6 7">7539</strain>
    </source>
</reference>
<dbReference type="InterPro" id="IPR036291">
    <property type="entry name" value="NAD(P)-bd_dom_sf"/>
</dbReference>
<dbReference type="InterPro" id="IPR013149">
    <property type="entry name" value="ADH-like_C"/>
</dbReference>
<dbReference type="Proteomes" id="UP000216207">
    <property type="component" value="Unassembled WGS sequence"/>
</dbReference>
<evidence type="ECO:0000313" key="7">
    <source>
        <dbReference type="Proteomes" id="UP000216207"/>
    </source>
</evidence>
<evidence type="ECO:0000259" key="5">
    <source>
        <dbReference type="SMART" id="SM00829"/>
    </source>
</evidence>
<keyword evidence="1 4" id="KW-0479">Metal-binding</keyword>
<dbReference type="GO" id="GO:0016491">
    <property type="term" value="F:oxidoreductase activity"/>
    <property type="evidence" value="ECO:0007669"/>
    <property type="project" value="UniProtKB-KW"/>
</dbReference>
<comment type="caution">
    <text evidence="6">The sequence shown here is derived from an EMBL/GenBank/DDBJ whole genome shotgun (WGS) entry which is preliminary data.</text>
</comment>
<dbReference type="GO" id="GO:0008270">
    <property type="term" value="F:zinc ion binding"/>
    <property type="evidence" value="ECO:0007669"/>
    <property type="project" value="InterPro"/>
</dbReference>
<dbReference type="Pfam" id="PF00107">
    <property type="entry name" value="ADH_zinc_N"/>
    <property type="match status" value="1"/>
</dbReference>
<keyword evidence="2 4" id="KW-0862">Zinc</keyword>
<dbReference type="CDD" id="cd08236">
    <property type="entry name" value="sugar_DH"/>
    <property type="match status" value="1"/>
</dbReference>
<dbReference type="SMART" id="SM00829">
    <property type="entry name" value="PKS_ER"/>
    <property type="match status" value="1"/>
</dbReference>
<evidence type="ECO:0000256" key="3">
    <source>
        <dbReference type="ARBA" id="ARBA00023002"/>
    </source>
</evidence>
<dbReference type="InterPro" id="IPR050129">
    <property type="entry name" value="Zn_alcohol_dh"/>
</dbReference>
<accession>A0A268P0R4</accession>
<name>A0A268P0R4_SHOCL</name>
<organism evidence="6 7">
    <name type="scientific">Shouchella clausii</name>
    <name type="common">Alkalihalobacillus clausii</name>
    <dbReference type="NCBI Taxonomy" id="79880"/>
    <lineage>
        <taxon>Bacteria</taxon>
        <taxon>Bacillati</taxon>
        <taxon>Bacillota</taxon>
        <taxon>Bacilli</taxon>
        <taxon>Bacillales</taxon>
        <taxon>Bacillaceae</taxon>
        <taxon>Shouchella</taxon>
    </lineage>
</organism>
<protein>
    <submittedName>
        <fullName evidence="6">Galactitol-1-phosphate 5-dehydrogenase</fullName>
    </submittedName>
</protein>
<dbReference type="InterPro" id="IPR011032">
    <property type="entry name" value="GroES-like_sf"/>
</dbReference>
<evidence type="ECO:0000256" key="2">
    <source>
        <dbReference type="ARBA" id="ARBA00022833"/>
    </source>
</evidence>
<dbReference type="PANTHER" id="PTHR43401:SF2">
    <property type="entry name" value="L-THREONINE 3-DEHYDROGENASE"/>
    <property type="match status" value="1"/>
</dbReference>
<sequence length="361" mass="38652">MEALNLYGAGDIRFEQSPKPTIMNDNEVIVRVETAGICGSDLSRYKKLGPYISGTTFGHECSGTIEEVGSNVSHLKEGMRVAVCPALPCGDCTQCRQGAFSRCPSLTVIGAVQPGAFAEYVKLPAENVLPLPNEIDADTAAFIEPAAVVAHGFYKTAIEPGADVAIIGCGSIGLLAIQWAKLFGARYVYAIDIDEQKLKVAKELGADQRVNPLDGPVHEQIHDLTAGEGVDVAIEAAGTPITSAQALALPKKGGEVVFLGIPYGDVTIERFYFEKIVRNELRVHGSWNGLSAPFPGKEWKTAIHSLQTGALQVNPLITHRLPLSDGPFVFKEMASGSPGYIKTLLYPGKTGQKERAINHLK</sequence>
<dbReference type="PROSITE" id="PS00059">
    <property type="entry name" value="ADH_ZINC"/>
    <property type="match status" value="1"/>
</dbReference>
<dbReference type="RefSeq" id="WP_011248181.1">
    <property type="nucleotide sequence ID" value="NZ_BOQQ01000001.1"/>
</dbReference>
<dbReference type="EMBL" id="NPCC01000009">
    <property type="protein sequence ID" value="PAE89327.1"/>
    <property type="molecule type" value="Genomic_DNA"/>
</dbReference>
<dbReference type="PANTHER" id="PTHR43401">
    <property type="entry name" value="L-THREONINE 3-DEHYDROGENASE"/>
    <property type="match status" value="1"/>
</dbReference>
<evidence type="ECO:0000256" key="4">
    <source>
        <dbReference type="RuleBase" id="RU361277"/>
    </source>
</evidence>
<dbReference type="OMA" id="MGLMMLE"/>
<dbReference type="Gene3D" id="3.40.50.720">
    <property type="entry name" value="NAD(P)-binding Rossmann-like Domain"/>
    <property type="match status" value="1"/>
</dbReference>
<dbReference type="InterPro" id="IPR013154">
    <property type="entry name" value="ADH-like_N"/>
</dbReference>
<keyword evidence="3" id="KW-0560">Oxidoreductase</keyword>
<proteinExistence type="inferred from homology"/>
<comment type="cofactor">
    <cofactor evidence="4">
        <name>Zn(2+)</name>
        <dbReference type="ChEBI" id="CHEBI:29105"/>
    </cofactor>
</comment>
<evidence type="ECO:0000313" key="6">
    <source>
        <dbReference type="EMBL" id="PAE89327.1"/>
    </source>
</evidence>
<dbReference type="InterPro" id="IPR002328">
    <property type="entry name" value="ADH_Zn_CS"/>
</dbReference>
<gene>
    <name evidence="6" type="ORF">CHH72_08535</name>
</gene>
<dbReference type="Pfam" id="PF08240">
    <property type="entry name" value="ADH_N"/>
    <property type="match status" value="1"/>
</dbReference>
<feature type="domain" description="Enoyl reductase (ER)" evidence="5">
    <location>
        <begin position="8"/>
        <end position="345"/>
    </location>
</feature>
<dbReference type="Gene3D" id="3.90.180.10">
    <property type="entry name" value="Medium-chain alcohol dehydrogenases, catalytic domain"/>
    <property type="match status" value="1"/>
</dbReference>
<dbReference type="SUPFAM" id="SSF51735">
    <property type="entry name" value="NAD(P)-binding Rossmann-fold domains"/>
    <property type="match status" value="1"/>
</dbReference>
<dbReference type="AlphaFoldDB" id="A0A268P0R4"/>
<dbReference type="SUPFAM" id="SSF50129">
    <property type="entry name" value="GroES-like"/>
    <property type="match status" value="1"/>
</dbReference>
<dbReference type="InterPro" id="IPR020843">
    <property type="entry name" value="ER"/>
</dbReference>
<comment type="similarity">
    <text evidence="4">Belongs to the zinc-containing alcohol dehydrogenase family.</text>
</comment>